<dbReference type="Gene3D" id="3.90.70.10">
    <property type="entry name" value="Cysteine proteinases"/>
    <property type="match status" value="1"/>
</dbReference>
<dbReference type="EMBL" id="BOOQ01000024">
    <property type="protein sequence ID" value="GII47381.1"/>
    <property type="molecule type" value="Genomic_DNA"/>
</dbReference>
<evidence type="ECO:0000313" key="3">
    <source>
        <dbReference type="Proteomes" id="UP000644610"/>
    </source>
</evidence>
<proteinExistence type="predicted"/>
<dbReference type="Proteomes" id="UP000644610">
    <property type="component" value="Unassembled WGS sequence"/>
</dbReference>
<evidence type="ECO:0000259" key="1">
    <source>
        <dbReference type="Pfam" id="PF13529"/>
    </source>
</evidence>
<comment type="caution">
    <text evidence="2">The sequence shown here is derived from an EMBL/GenBank/DDBJ whole genome shotgun (WGS) entry which is preliminary data.</text>
</comment>
<organism evidence="2 3">
    <name type="scientific">Planotetraspora silvatica</name>
    <dbReference type="NCBI Taxonomy" id="234614"/>
    <lineage>
        <taxon>Bacteria</taxon>
        <taxon>Bacillati</taxon>
        <taxon>Actinomycetota</taxon>
        <taxon>Actinomycetes</taxon>
        <taxon>Streptosporangiales</taxon>
        <taxon>Streptosporangiaceae</taxon>
        <taxon>Planotetraspora</taxon>
    </lineage>
</organism>
<feature type="domain" description="Peptidase C39-like" evidence="1">
    <location>
        <begin position="2"/>
        <end position="135"/>
    </location>
</feature>
<dbReference type="AlphaFoldDB" id="A0A8J3UMZ7"/>
<keyword evidence="3" id="KW-1185">Reference proteome</keyword>
<accession>A0A8J3UMZ7</accession>
<dbReference type="InterPro" id="IPR039564">
    <property type="entry name" value="Peptidase_C39-like"/>
</dbReference>
<evidence type="ECO:0000313" key="2">
    <source>
        <dbReference type="EMBL" id="GII47381.1"/>
    </source>
</evidence>
<dbReference type="Pfam" id="PF13529">
    <property type="entry name" value="Peptidase_C39_2"/>
    <property type="match status" value="1"/>
</dbReference>
<reference evidence="2" key="1">
    <citation type="submission" date="2021-01" db="EMBL/GenBank/DDBJ databases">
        <title>Whole genome shotgun sequence of Planotetraspora silvatica NBRC 100141.</title>
        <authorList>
            <person name="Komaki H."/>
            <person name="Tamura T."/>
        </authorList>
    </citation>
    <scope>NUCLEOTIDE SEQUENCE</scope>
    <source>
        <strain evidence="2">NBRC 100141</strain>
    </source>
</reference>
<protein>
    <recommendedName>
        <fullName evidence="1">Peptidase C39-like domain-containing protein</fullName>
    </recommendedName>
</protein>
<name>A0A8J3UMZ7_9ACTN</name>
<gene>
    <name evidence="2" type="ORF">Psi02_38050</name>
</gene>
<sequence length="173" mass="19290">MVLEFWGARVTLAQVLDRALAAGAWDENRHWLHTGLVAVLQDHGLMACRRNWRLLDGHEKAYLAGRQPGADTAEELEWVRDQMLAEGLATVTGLLAQGVPVITSVYRPFGDHRGSGHQIVLIGNAEGGLRYHDPAERDGERMEVSVEMFLANWKGTGIITVPRDHPQNRLNRP</sequence>